<accession>A0A419Q767</accession>
<dbReference type="OrthoDB" id="10448456at2759"/>
<dbReference type="AlphaFoldDB" id="A0A419Q767"/>
<organism evidence="1 2">
    <name type="scientific">Clonorchis sinensis</name>
    <name type="common">Chinese liver fluke</name>
    <dbReference type="NCBI Taxonomy" id="79923"/>
    <lineage>
        <taxon>Eukaryota</taxon>
        <taxon>Metazoa</taxon>
        <taxon>Spiralia</taxon>
        <taxon>Lophotrochozoa</taxon>
        <taxon>Platyhelminthes</taxon>
        <taxon>Trematoda</taxon>
        <taxon>Digenea</taxon>
        <taxon>Opisthorchiida</taxon>
        <taxon>Opisthorchiata</taxon>
        <taxon>Opisthorchiidae</taxon>
        <taxon>Clonorchis</taxon>
    </lineage>
</organism>
<gene>
    <name evidence="1" type="ORF">CSKR_113732</name>
</gene>
<dbReference type="InParanoid" id="A0A419Q767"/>
<reference evidence="1 2" key="1">
    <citation type="journal article" date="2018" name="Biotechnol. Adv.">
        <title>Improved genomic resources and new bioinformatic workflow for the carcinogenic parasite Clonorchis sinensis: Biotechnological implications.</title>
        <authorList>
            <person name="Wang D."/>
            <person name="Korhonen P.K."/>
            <person name="Gasser R.B."/>
            <person name="Young N.D."/>
        </authorList>
    </citation>
    <scope>NUCLEOTIDE SEQUENCE [LARGE SCALE GENOMIC DNA]</scope>
    <source>
        <strain evidence="1">Cs-k2</strain>
    </source>
</reference>
<reference evidence="1 2" key="2">
    <citation type="journal article" date="2021" name="Genomics">
        <title>High-quality reference genome for Clonorchis sinensis.</title>
        <authorList>
            <person name="Young N.D."/>
            <person name="Stroehlein A.J."/>
            <person name="Kinkar L."/>
            <person name="Wang T."/>
            <person name="Sohn W.M."/>
            <person name="Chang B.C.H."/>
            <person name="Kaur P."/>
            <person name="Weisz D."/>
            <person name="Dudchenko O."/>
            <person name="Aiden E.L."/>
            <person name="Korhonen P.K."/>
            <person name="Gasser R.B."/>
        </authorList>
    </citation>
    <scope>NUCLEOTIDE SEQUENCE [LARGE SCALE GENOMIC DNA]</scope>
    <source>
        <strain evidence="1">Cs-k2</strain>
    </source>
</reference>
<evidence type="ECO:0000313" key="2">
    <source>
        <dbReference type="Proteomes" id="UP000286415"/>
    </source>
</evidence>
<dbReference type="EMBL" id="NIRI02000005">
    <property type="protein sequence ID" value="KAG5455268.1"/>
    <property type="molecule type" value="Genomic_DNA"/>
</dbReference>
<protein>
    <submittedName>
        <fullName evidence="1">Uncharacterized protein</fullName>
    </submittedName>
</protein>
<comment type="caution">
    <text evidence="1">The sequence shown here is derived from an EMBL/GenBank/DDBJ whole genome shotgun (WGS) entry which is preliminary data.</text>
</comment>
<name>A0A419Q767_CLOSI</name>
<dbReference type="Proteomes" id="UP000286415">
    <property type="component" value="Unassembled WGS sequence"/>
</dbReference>
<keyword evidence="2" id="KW-1185">Reference proteome</keyword>
<sequence length="263" mass="29757">MIKSFKFSATRKWCFLVTDGLFGRKVSACDFPWTYGHLAKGTSTIHPSANVSVTARENGQPNTHKKAFRKRGSEIRPPSAISLVQYIPYEPSEKTEEAMCDLLKQRTPGWSDEIFSHCKLIANHEDEFKFTIEVDEEKLPPTVKGMEGEEFLLNIVRLLHGGKNPCYISAGFAKDTSREAQNTMLVSTDEPGDLCDVVKGKTFRGITVSDCQLTTVTLSLEEIHLRTYKMTLSPDASWWRSMQFLLGLNRIMPKCRYNGHPTE</sequence>
<proteinExistence type="predicted"/>
<evidence type="ECO:0000313" key="1">
    <source>
        <dbReference type="EMBL" id="KAG5455268.1"/>
    </source>
</evidence>